<dbReference type="SUPFAM" id="SSF49842">
    <property type="entry name" value="TNF-like"/>
    <property type="match status" value="1"/>
</dbReference>
<dbReference type="SMART" id="SM00110">
    <property type="entry name" value="C1Q"/>
    <property type="match status" value="1"/>
</dbReference>
<feature type="domain" description="C1q" evidence="5">
    <location>
        <begin position="94"/>
        <end position="217"/>
    </location>
</feature>
<dbReference type="OrthoDB" id="10070467at2759"/>
<evidence type="ECO:0000256" key="2">
    <source>
        <dbReference type="ARBA" id="ARBA00022525"/>
    </source>
</evidence>
<evidence type="ECO:0000256" key="1">
    <source>
        <dbReference type="ARBA" id="ARBA00004613"/>
    </source>
</evidence>
<comment type="subcellular location">
    <subcellularLocation>
        <location evidence="1">Secreted</location>
    </subcellularLocation>
</comment>
<sequence length="217" mass="24084">MHHRHRFANQANHNRSLKTDYLPHRVYSESRRFVFHHRHHQQQQQHHRRHPKSAAQHRLAWTVLLLAAGLLVDAAKPDPPDIITTVGSQKLATASDCSKPVAFSGTHANIENARLILTETLLDKGVGYASNTGIFTTFCPGLYQFSFAGYGSSDLRLTLKRKLSKTETWQPVVSSGPSGGANIVLLRMALGDQVAVFVDSGKTDDSTTFSGYRIAKE</sequence>
<evidence type="ECO:0000259" key="5">
    <source>
        <dbReference type="SMART" id="SM00110"/>
    </source>
</evidence>
<protein>
    <recommendedName>
        <fullName evidence="5">C1q domain-containing protein</fullName>
    </recommendedName>
</protein>
<accession>A0A232F5E1</accession>
<proteinExistence type="predicted"/>
<organism evidence="6 7">
    <name type="scientific">Trichomalopsis sarcophagae</name>
    <dbReference type="NCBI Taxonomy" id="543379"/>
    <lineage>
        <taxon>Eukaryota</taxon>
        <taxon>Metazoa</taxon>
        <taxon>Ecdysozoa</taxon>
        <taxon>Arthropoda</taxon>
        <taxon>Hexapoda</taxon>
        <taxon>Insecta</taxon>
        <taxon>Pterygota</taxon>
        <taxon>Neoptera</taxon>
        <taxon>Endopterygota</taxon>
        <taxon>Hymenoptera</taxon>
        <taxon>Apocrita</taxon>
        <taxon>Proctotrupomorpha</taxon>
        <taxon>Chalcidoidea</taxon>
        <taxon>Pteromalidae</taxon>
        <taxon>Pteromalinae</taxon>
        <taxon>Trichomalopsis</taxon>
    </lineage>
</organism>
<dbReference type="AlphaFoldDB" id="A0A232F5E1"/>
<dbReference type="Proteomes" id="UP000215335">
    <property type="component" value="Unassembled WGS sequence"/>
</dbReference>
<dbReference type="PANTHER" id="PTHR22923:SF116">
    <property type="entry name" value="C1Q DOMAIN-CONTAINING PROTEIN"/>
    <property type="match status" value="1"/>
</dbReference>
<comment type="caution">
    <text evidence="6">The sequence shown here is derived from an EMBL/GenBank/DDBJ whole genome shotgun (WGS) entry which is preliminary data.</text>
</comment>
<dbReference type="InterPro" id="IPR008983">
    <property type="entry name" value="Tumour_necrosis_fac-like_dom"/>
</dbReference>
<evidence type="ECO:0000313" key="6">
    <source>
        <dbReference type="EMBL" id="OXU25698.1"/>
    </source>
</evidence>
<keyword evidence="3" id="KW-0732">Signal</keyword>
<keyword evidence="2" id="KW-0964">Secreted</keyword>
<dbReference type="GO" id="GO:0005576">
    <property type="term" value="C:extracellular region"/>
    <property type="evidence" value="ECO:0007669"/>
    <property type="project" value="UniProtKB-SubCell"/>
</dbReference>
<dbReference type="EMBL" id="NNAY01000965">
    <property type="protein sequence ID" value="OXU25698.1"/>
    <property type="molecule type" value="Genomic_DNA"/>
</dbReference>
<keyword evidence="7" id="KW-1185">Reference proteome</keyword>
<evidence type="ECO:0000256" key="3">
    <source>
        <dbReference type="ARBA" id="ARBA00022729"/>
    </source>
</evidence>
<evidence type="ECO:0000313" key="7">
    <source>
        <dbReference type="Proteomes" id="UP000215335"/>
    </source>
</evidence>
<dbReference type="PANTHER" id="PTHR22923">
    <property type="entry name" value="CEREBELLIN-RELATED"/>
    <property type="match status" value="1"/>
</dbReference>
<dbReference type="InterPro" id="IPR050822">
    <property type="entry name" value="Cerebellin_Synaptic_Org"/>
</dbReference>
<gene>
    <name evidence="6" type="ORF">TSAR_014127</name>
</gene>
<dbReference type="Gene3D" id="2.60.120.40">
    <property type="match status" value="1"/>
</dbReference>
<name>A0A232F5E1_9HYME</name>
<dbReference type="Pfam" id="PF00386">
    <property type="entry name" value="C1q"/>
    <property type="match status" value="1"/>
</dbReference>
<feature type="region of interest" description="Disordered" evidence="4">
    <location>
        <begin position="1"/>
        <end position="20"/>
    </location>
</feature>
<reference evidence="6 7" key="1">
    <citation type="journal article" date="2017" name="Curr. Biol.">
        <title>The Evolution of Venom by Co-option of Single-Copy Genes.</title>
        <authorList>
            <person name="Martinson E.O."/>
            <person name="Mrinalini"/>
            <person name="Kelkar Y.D."/>
            <person name="Chang C.H."/>
            <person name="Werren J.H."/>
        </authorList>
    </citation>
    <scope>NUCLEOTIDE SEQUENCE [LARGE SCALE GENOMIC DNA]</scope>
    <source>
        <strain evidence="6 7">Alberta</strain>
        <tissue evidence="6">Whole body</tissue>
    </source>
</reference>
<evidence type="ECO:0000256" key="4">
    <source>
        <dbReference type="SAM" id="MobiDB-lite"/>
    </source>
</evidence>
<dbReference type="InterPro" id="IPR001073">
    <property type="entry name" value="C1q_dom"/>
</dbReference>